<dbReference type="AlphaFoldDB" id="A0AAE0ZJZ8"/>
<feature type="region of interest" description="Disordered" evidence="1">
    <location>
        <begin position="1"/>
        <end position="21"/>
    </location>
</feature>
<keyword evidence="3" id="KW-1185">Reference proteome</keyword>
<comment type="caution">
    <text evidence="2">The sequence shown here is derived from an EMBL/GenBank/DDBJ whole genome shotgun (WGS) entry which is preliminary data.</text>
</comment>
<sequence>MSRSGSRKATTPSEQNARKPWTQLVQKLSPGLWTRGPSSVSFCVLQHRSQRNGQFSHAPVGWTLRWEVERQRFS</sequence>
<name>A0AAE0ZJZ8_9GAST</name>
<evidence type="ECO:0000313" key="3">
    <source>
        <dbReference type="Proteomes" id="UP001283361"/>
    </source>
</evidence>
<protein>
    <submittedName>
        <fullName evidence="2">Uncharacterized protein</fullName>
    </submittedName>
</protein>
<proteinExistence type="predicted"/>
<reference evidence="2" key="1">
    <citation type="journal article" date="2023" name="G3 (Bethesda)">
        <title>A reference genome for the long-term kleptoplast-retaining sea slug Elysia crispata morphotype clarki.</title>
        <authorList>
            <person name="Eastman K.E."/>
            <person name="Pendleton A.L."/>
            <person name="Shaikh M.A."/>
            <person name="Suttiyut T."/>
            <person name="Ogas R."/>
            <person name="Tomko P."/>
            <person name="Gavelis G."/>
            <person name="Widhalm J.R."/>
            <person name="Wisecaver J.H."/>
        </authorList>
    </citation>
    <scope>NUCLEOTIDE SEQUENCE</scope>
    <source>
        <strain evidence="2">ECLA1</strain>
    </source>
</reference>
<evidence type="ECO:0000256" key="1">
    <source>
        <dbReference type="SAM" id="MobiDB-lite"/>
    </source>
</evidence>
<gene>
    <name evidence="2" type="ORF">RRG08_057417</name>
</gene>
<feature type="non-terminal residue" evidence="2">
    <location>
        <position position="74"/>
    </location>
</feature>
<evidence type="ECO:0000313" key="2">
    <source>
        <dbReference type="EMBL" id="KAK3770527.1"/>
    </source>
</evidence>
<feature type="compositionally biased region" description="Polar residues" evidence="1">
    <location>
        <begin position="1"/>
        <end position="15"/>
    </location>
</feature>
<dbReference type="EMBL" id="JAWDGP010003834">
    <property type="protein sequence ID" value="KAK3770527.1"/>
    <property type="molecule type" value="Genomic_DNA"/>
</dbReference>
<dbReference type="Proteomes" id="UP001283361">
    <property type="component" value="Unassembled WGS sequence"/>
</dbReference>
<organism evidence="2 3">
    <name type="scientific">Elysia crispata</name>
    <name type="common">lettuce slug</name>
    <dbReference type="NCBI Taxonomy" id="231223"/>
    <lineage>
        <taxon>Eukaryota</taxon>
        <taxon>Metazoa</taxon>
        <taxon>Spiralia</taxon>
        <taxon>Lophotrochozoa</taxon>
        <taxon>Mollusca</taxon>
        <taxon>Gastropoda</taxon>
        <taxon>Heterobranchia</taxon>
        <taxon>Euthyneura</taxon>
        <taxon>Panpulmonata</taxon>
        <taxon>Sacoglossa</taxon>
        <taxon>Placobranchoidea</taxon>
        <taxon>Plakobranchidae</taxon>
        <taxon>Elysia</taxon>
    </lineage>
</organism>
<accession>A0AAE0ZJZ8</accession>